<dbReference type="OrthoDB" id="9804020at2"/>
<dbReference type="InterPro" id="IPR015421">
    <property type="entry name" value="PyrdxlP-dep_Trfase_major"/>
</dbReference>
<dbReference type="SMART" id="SM00345">
    <property type="entry name" value="HTH_GNTR"/>
    <property type="match status" value="1"/>
</dbReference>
<dbReference type="GO" id="GO:0003700">
    <property type="term" value="F:DNA-binding transcription factor activity"/>
    <property type="evidence" value="ECO:0007669"/>
    <property type="project" value="InterPro"/>
</dbReference>
<dbReference type="PROSITE" id="PS50949">
    <property type="entry name" value="HTH_GNTR"/>
    <property type="match status" value="1"/>
</dbReference>
<dbReference type="GO" id="GO:0003677">
    <property type="term" value="F:DNA binding"/>
    <property type="evidence" value="ECO:0007669"/>
    <property type="project" value="UniProtKB-KW"/>
</dbReference>
<evidence type="ECO:0000256" key="4">
    <source>
        <dbReference type="ARBA" id="ARBA00023125"/>
    </source>
</evidence>
<dbReference type="AlphaFoldDB" id="A0A515D6Z2"/>
<keyword evidence="2" id="KW-0663">Pyridoxal phosphate</keyword>
<keyword evidence="8" id="KW-1185">Reference proteome</keyword>
<feature type="domain" description="HTH gntR-type" evidence="6">
    <location>
        <begin position="8"/>
        <end position="76"/>
    </location>
</feature>
<dbReference type="Proteomes" id="UP000316798">
    <property type="component" value="Chromosome"/>
</dbReference>
<dbReference type="SUPFAM" id="SSF46785">
    <property type="entry name" value="Winged helix' DNA-binding domain"/>
    <property type="match status" value="1"/>
</dbReference>
<keyword evidence="7" id="KW-0032">Aminotransferase</keyword>
<dbReference type="PANTHER" id="PTHR46577:SF2">
    <property type="entry name" value="TRANSCRIPTIONAL REGULATORY PROTEIN"/>
    <property type="match status" value="1"/>
</dbReference>
<organism evidence="7 8">
    <name type="scientific">Rhodoferax sediminis</name>
    <dbReference type="NCBI Taxonomy" id="2509614"/>
    <lineage>
        <taxon>Bacteria</taxon>
        <taxon>Pseudomonadati</taxon>
        <taxon>Pseudomonadota</taxon>
        <taxon>Betaproteobacteria</taxon>
        <taxon>Burkholderiales</taxon>
        <taxon>Comamonadaceae</taxon>
        <taxon>Rhodoferax</taxon>
    </lineage>
</organism>
<reference evidence="7 8" key="1">
    <citation type="submission" date="2019-01" db="EMBL/GenBank/DDBJ databases">
        <title>Genomic insights into a novel species Rhodoferax sp.</title>
        <authorList>
            <person name="Jin L."/>
        </authorList>
    </citation>
    <scope>NUCLEOTIDE SEQUENCE [LARGE SCALE GENOMIC DNA]</scope>
    <source>
        <strain evidence="7 8">CHu59-6-5</strain>
    </source>
</reference>
<sequence>MLMKTAAQSLTEQLATRFGERIRNRLLAPGARLPSVRQCAQQQGVSPSTVVAAYDQLLAQGLVEARKNRGFFVREMAAALDTHAPGAMNQVASAKITAGAPSPHAPVNATALIRGMFHGSSDKPQPGMGVLPPQWLETTFMPAAVRKVTGTRALQEFSLQYGEPAGDSGLRRSLSKKLAGLNVPALPAQIVTTVGATHALDVVSRTLLRPGDHVMVEEPGWAVEFARLSALGMRILPVPRRADGPDLAVMAQYCAAHAPKLFVSVSVFHNPTGYCLTPGSAHRVLQLANEHNFHIVEDDTYSHLAPVHATRLCALDGLQRTIYVSGFAKILAPNWRVGFLAAPPNLVERLLDTKLLATLTTPALLEKALAWCIDQGQLRRHAERIRTRLDLARARSVKLALAHGCTFAAEPAGLFGWVETGVDTDALSQRMLDEGYLLAPGALFHASRQPSTLMRINFATTQEVAFWKVFARLRDAMN</sequence>
<keyword evidence="5" id="KW-0804">Transcription</keyword>
<evidence type="ECO:0000313" key="7">
    <source>
        <dbReference type="EMBL" id="QDL36174.1"/>
    </source>
</evidence>
<dbReference type="RefSeq" id="WP_142817352.1">
    <property type="nucleotide sequence ID" value="NZ_CP035503.1"/>
</dbReference>
<protein>
    <submittedName>
        <fullName evidence="7">PLP-dependent aminotransferase family protein</fullName>
    </submittedName>
</protein>
<evidence type="ECO:0000259" key="6">
    <source>
        <dbReference type="PROSITE" id="PS50949"/>
    </source>
</evidence>
<dbReference type="EMBL" id="CP035503">
    <property type="protein sequence ID" value="QDL36174.1"/>
    <property type="molecule type" value="Genomic_DNA"/>
</dbReference>
<dbReference type="InterPro" id="IPR000524">
    <property type="entry name" value="Tscrpt_reg_HTH_GntR"/>
</dbReference>
<dbReference type="GO" id="GO:0008483">
    <property type="term" value="F:transaminase activity"/>
    <property type="evidence" value="ECO:0007669"/>
    <property type="project" value="UniProtKB-KW"/>
</dbReference>
<evidence type="ECO:0000256" key="5">
    <source>
        <dbReference type="ARBA" id="ARBA00023163"/>
    </source>
</evidence>
<dbReference type="SUPFAM" id="SSF53383">
    <property type="entry name" value="PLP-dependent transferases"/>
    <property type="match status" value="1"/>
</dbReference>
<dbReference type="CDD" id="cd00609">
    <property type="entry name" value="AAT_like"/>
    <property type="match status" value="1"/>
</dbReference>
<comment type="similarity">
    <text evidence="1">In the C-terminal section; belongs to the class-I pyridoxal-phosphate-dependent aminotransferase family.</text>
</comment>
<dbReference type="InterPro" id="IPR036390">
    <property type="entry name" value="WH_DNA-bd_sf"/>
</dbReference>
<dbReference type="GO" id="GO:0030170">
    <property type="term" value="F:pyridoxal phosphate binding"/>
    <property type="evidence" value="ECO:0007669"/>
    <property type="project" value="InterPro"/>
</dbReference>
<keyword evidence="7" id="KW-0808">Transferase</keyword>
<keyword evidence="3" id="KW-0805">Transcription regulation</keyword>
<proteinExistence type="inferred from homology"/>
<name>A0A515D6Z2_9BURK</name>
<evidence type="ECO:0000256" key="3">
    <source>
        <dbReference type="ARBA" id="ARBA00023015"/>
    </source>
</evidence>
<keyword evidence="4" id="KW-0238">DNA-binding</keyword>
<dbReference type="InterPro" id="IPR004839">
    <property type="entry name" value="Aminotransferase_I/II_large"/>
</dbReference>
<dbReference type="PANTHER" id="PTHR46577">
    <property type="entry name" value="HTH-TYPE TRANSCRIPTIONAL REGULATORY PROTEIN GABR"/>
    <property type="match status" value="1"/>
</dbReference>
<evidence type="ECO:0000256" key="2">
    <source>
        <dbReference type="ARBA" id="ARBA00022898"/>
    </source>
</evidence>
<evidence type="ECO:0000256" key="1">
    <source>
        <dbReference type="ARBA" id="ARBA00005384"/>
    </source>
</evidence>
<dbReference type="InterPro" id="IPR015424">
    <property type="entry name" value="PyrdxlP-dep_Trfase"/>
</dbReference>
<dbReference type="KEGG" id="rhf:EUB48_01825"/>
<dbReference type="InterPro" id="IPR015422">
    <property type="entry name" value="PyrdxlP-dep_Trfase_small"/>
</dbReference>
<dbReference type="CDD" id="cd07377">
    <property type="entry name" value="WHTH_GntR"/>
    <property type="match status" value="1"/>
</dbReference>
<dbReference type="Gene3D" id="1.10.10.10">
    <property type="entry name" value="Winged helix-like DNA-binding domain superfamily/Winged helix DNA-binding domain"/>
    <property type="match status" value="1"/>
</dbReference>
<accession>A0A515D6Z2</accession>
<evidence type="ECO:0000313" key="8">
    <source>
        <dbReference type="Proteomes" id="UP000316798"/>
    </source>
</evidence>
<dbReference type="InterPro" id="IPR036388">
    <property type="entry name" value="WH-like_DNA-bd_sf"/>
</dbReference>
<gene>
    <name evidence="7" type="ORF">EUB48_01825</name>
</gene>
<dbReference type="Gene3D" id="3.90.1150.10">
    <property type="entry name" value="Aspartate Aminotransferase, domain 1"/>
    <property type="match status" value="1"/>
</dbReference>
<dbReference type="Pfam" id="PF00155">
    <property type="entry name" value="Aminotran_1_2"/>
    <property type="match status" value="1"/>
</dbReference>
<dbReference type="InterPro" id="IPR051446">
    <property type="entry name" value="HTH_trans_reg/aminotransferase"/>
</dbReference>
<dbReference type="Gene3D" id="3.40.640.10">
    <property type="entry name" value="Type I PLP-dependent aspartate aminotransferase-like (Major domain)"/>
    <property type="match status" value="1"/>
</dbReference>
<dbReference type="Pfam" id="PF00392">
    <property type="entry name" value="GntR"/>
    <property type="match status" value="1"/>
</dbReference>